<feature type="transmembrane region" description="Helical" evidence="9">
    <location>
        <begin position="270"/>
        <end position="294"/>
    </location>
</feature>
<dbReference type="Pfam" id="PF00083">
    <property type="entry name" value="Sugar_tr"/>
    <property type="match status" value="1"/>
</dbReference>
<keyword evidence="6 9" id="KW-0472">Membrane</keyword>
<dbReference type="PANTHER" id="PTHR48022">
    <property type="entry name" value="PLASTIDIC GLUCOSE TRANSPORTER 4"/>
    <property type="match status" value="1"/>
</dbReference>
<accession>A0A1E4SXL7</accession>
<evidence type="ECO:0000256" key="6">
    <source>
        <dbReference type="ARBA" id="ARBA00023136"/>
    </source>
</evidence>
<evidence type="ECO:0000313" key="11">
    <source>
        <dbReference type="EMBL" id="ODV84258.1"/>
    </source>
</evidence>
<evidence type="ECO:0000256" key="4">
    <source>
        <dbReference type="ARBA" id="ARBA00022692"/>
    </source>
</evidence>
<dbReference type="Proteomes" id="UP000094801">
    <property type="component" value="Unassembled WGS sequence"/>
</dbReference>
<evidence type="ECO:0000256" key="8">
    <source>
        <dbReference type="SAM" id="MobiDB-lite"/>
    </source>
</evidence>
<keyword evidence="4 9" id="KW-0812">Transmembrane</keyword>
<dbReference type="PANTHER" id="PTHR48022:SF73">
    <property type="entry name" value="METABOLITE TRANSPORT PROTEIN YDL199C-RELATED"/>
    <property type="match status" value="1"/>
</dbReference>
<dbReference type="InterPro" id="IPR036259">
    <property type="entry name" value="MFS_trans_sf"/>
</dbReference>
<dbReference type="InterPro" id="IPR050360">
    <property type="entry name" value="MFS_Sugar_Transporters"/>
</dbReference>
<evidence type="ECO:0000313" key="12">
    <source>
        <dbReference type="Proteomes" id="UP000094801"/>
    </source>
</evidence>
<dbReference type="InterPro" id="IPR003663">
    <property type="entry name" value="Sugar/inositol_transpt"/>
</dbReference>
<evidence type="ECO:0000256" key="9">
    <source>
        <dbReference type="SAM" id="Phobius"/>
    </source>
</evidence>
<feature type="transmembrane region" description="Helical" evidence="9">
    <location>
        <begin position="186"/>
        <end position="204"/>
    </location>
</feature>
<feature type="domain" description="Major facilitator superfamily (MFS) profile" evidence="10">
    <location>
        <begin position="24"/>
        <end position="453"/>
    </location>
</feature>
<dbReference type="PRINTS" id="PR00171">
    <property type="entry name" value="SUGRTRNSPORT"/>
</dbReference>
<feature type="transmembrane region" description="Helical" evidence="9">
    <location>
        <begin position="364"/>
        <end position="384"/>
    </location>
</feature>
<dbReference type="Gene3D" id="1.20.1250.20">
    <property type="entry name" value="MFS general substrate transporter like domains"/>
    <property type="match status" value="1"/>
</dbReference>
<dbReference type="NCBIfam" id="TIGR00879">
    <property type="entry name" value="SP"/>
    <property type="match status" value="1"/>
</dbReference>
<comment type="similarity">
    <text evidence="2 7">Belongs to the major facilitator superfamily. Sugar transporter (TC 2.A.1.1) family.</text>
</comment>
<name>A0A1E4SXL7_9ASCO</name>
<feature type="transmembrane region" description="Helical" evidence="9">
    <location>
        <begin position="63"/>
        <end position="82"/>
    </location>
</feature>
<evidence type="ECO:0000256" key="3">
    <source>
        <dbReference type="ARBA" id="ARBA00022448"/>
    </source>
</evidence>
<evidence type="ECO:0000259" key="10">
    <source>
        <dbReference type="PROSITE" id="PS50850"/>
    </source>
</evidence>
<dbReference type="PROSITE" id="PS50850">
    <property type="entry name" value="MFS"/>
    <property type="match status" value="1"/>
</dbReference>
<keyword evidence="3 7" id="KW-0813">Transport</keyword>
<evidence type="ECO:0000256" key="1">
    <source>
        <dbReference type="ARBA" id="ARBA00004141"/>
    </source>
</evidence>
<dbReference type="InterPro" id="IPR005829">
    <property type="entry name" value="Sugar_transporter_CS"/>
</dbReference>
<dbReference type="GO" id="GO:0005351">
    <property type="term" value="F:carbohydrate:proton symporter activity"/>
    <property type="evidence" value="ECO:0007669"/>
    <property type="project" value="TreeGrafter"/>
</dbReference>
<evidence type="ECO:0000256" key="5">
    <source>
        <dbReference type="ARBA" id="ARBA00022989"/>
    </source>
</evidence>
<feature type="transmembrane region" description="Helical" evidence="9">
    <location>
        <begin position="306"/>
        <end position="326"/>
    </location>
</feature>
<gene>
    <name evidence="11" type="ORF">CANARDRAFT_8935</name>
</gene>
<dbReference type="PROSITE" id="PS00216">
    <property type="entry name" value="SUGAR_TRANSPORT_1"/>
    <property type="match status" value="1"/>
</dbReference>
<dbReference type="STRING" id="983967.A0A1E4SXL7"/>
<sequence length="609" mass="66839">MNRDITIDDIPKAVIVGKPLMLFTTTFVSICVFLFGYDQGYFSSIITNEYFKNYFNNPTALEIGTIVAILEIGALISSLSLGPISDRLGRRKTTRLGAFVFCVGGSIQSSSRNVHELGFGRFISGLGVGLLSGTAPSFQAEISSPESRGFLGSAQFTGNILGYSSSIWIDYSCSFIQNDLSFRIPLMLQVFFGLILFFGTFVLVESPRWLLEHDHDAEGLVVIADLYSDGDIQSDKARDEYRAIKEMVLIGRLEGDLSYLDVFKRYPKRIFVAMSSQMFAQFNGINVISYYAPLVFEQAGWIGRDAILLTGINSLVYLASTFPPWWLTESWGRKPMLIMGGFFMGVSLCLVAFAGYISSPRSAGMVVAFVIIYNAFFGASWGPIGWLNVEVLPTKARASGAAMATATNWLCNFIVGESAPVLLELIQWRLYLIHAASCFISILTVYKVYPETKGVSLEEMDLIFDDRSSLHSTHSSSSSGYGSMSNDLEALNSRGVPYTSSTNAAMARQPGGGNGETNPLLQSPHLHMTTPHGANVKPFILQQDIEPPDLLSIYKYKTDDSSSIRGSLRRGSEAVSSIFRGGHHHHNNGDDTSMASDAVSERFVNTSNN</sequence>
<keyword evidence="12" id="KW-1185">Reference proteome</keyword>
<dbReference type="SUPFAM" id="SSF103473">
    <property type="entry name" value="MFS general substrate transporter"/>
    <property type="match status" value="1"/>
</dbReference>
<dbReference type="InterPro" id="IPR020846">
    <property type="entry name" value="MFS_dom"/>
</dbReference>
<reference evidence="12" key="1">
    <citation type="submission" date="2016-04" db="EMBL/GenBank/DDBJ databases">
        <title>Comparative genomics of biotechnologically important yeasts.</title>
        <authorList>
            <consortium name="DOE Joint Genome Institute"/>
            <person name="Riley R."/>
            <person name="Haridas S."/>
            <person name="Wolfe K.H."/>
            <person name="Lopes M.R."/>
            <person name="Hittinger C.T."/>
            <person name="Goker M."/>
            <person name="Salamov A."/>
            <person name="Wisecaver J."/>
            <person name="Long T.M."/>
            <person name="Aerts A.L."/>
            <person name="Barry K."/>
            <person name="Choi C."/>
            <person name="Clum A."/>
            <person name="Coughlan A.Y."/>
            <person name="Deshpande S."/>
            <person name="Douglass A.P."/>
            <person name="Hanson S.J."/>
            <person name="Klenk H.-P."/>
            <person name="Labutti K."/>
            <person name="Lapidus A."/>
            <person name="Lindquist E."/>
            <person name="Lipzen A."/>
            <person name="Meier-Kolthoff J.P."/>
            <person name="Ohm R.A."/>
            <person name="Otillar R.P."/>
            <person name="Pangilinan J."/>
            <person name="Peng Y."/>
            <person name="Rokas A."/>
            <person name="Rosa C.A."/>
            <person name="Scheuner C."/>
            <person name="Sibirny A.A."/>
            <person name="Slot J.C."/>
            <person name="Stielow J.B."/>
            <person name="Sun H."/>
            <person name="Kurtzman C.P."/>
            <person name="Blackwell M."/>
            <person name="Grigoriev I.V."/>
            <person name="Jeffries T.W."/>
        </authorList>
    </citation>
    <scope>NUCLEOTIDE SEQUENCE [LARGE SCALE GENOMIC DNA]</scope>
    <source>
        <strain evidence="12">NRRL YB-2248</strain>
    </source>
</reference>
<dbReference type="OrthoDB" id="648285at2759"/>
<dbReference type="PROSITE" id="PS00217">
    <property type="entry name" value="SUGAR_TRANSPORT_2"/>
    <property type="match status" value="1"/>
</dbReference>
<evidence type="ECO:0000256" key="7">
    <source>
        <dbReference type="RuleBase" id="RU003346"/>
    </source>
</evidence>
<organism evidence="11 12">
    <name type="scientific">[Candida] arabinofermentans NRRL YB-2248</name>
    <dbReference type="NCBI Taxonomy" id="983967"/>
    <lineage>
        <taxon>Eukaryota</taxon>
        <taxon>Fungi</taxon>
        <taxon>Dikarya</taxon>
        <taxon>Ascomycota</taxon>
        <taxon>Saccharomycotina</taxon>
        <taxon>Pichiomycetes</taxon>
        <taxon>Pichiales</taxon>
        <taxon>Pichiaceae</taxon>
        <taxon>Ogataea</taxon>
        <taxon>Ogataea/Candida clade</taxon>
    </lineage>
</organism>
<comment type="subcellular location">
    <subcellularLocation>
        <location evidence="1">Membrane</location>
        <topology evidence="1">Multi-pass membrane protein</topology>
    </subcellularLocation>
</comment>
<proteinExistence type="inferred from homology"/>
<dbReference type="EMBL" id="KV453858">
    <property type="protein sequence ID" value="ODV84258.1"/>
    <property type="molecule type" value="Genomic_DNA"/>
</dbReference>
<feature type="transmembrane region" description="Helical" evidence="9">
    <location>
        <begin position="338"/>
        <end position="357"/>
    </location>
</feature>
<dbReference type="FunFam" id="1.20.1250.20:FF:000134">
    <property type="entry name" value="MFS sugar transporter protein"/>
    <property type="match status" value="1"/>
</dbReference>
<feature type="region of interest" description="Disordered" evidence="8">
    <location>
        <begin position="502"/>
        <end position="533"/>
    </location>
</feature>
<keyword evidence="5 9" id="KW-1133">Transmembrane helix</keyword>
<dbReference type="GO" id="GO:0016020">
    <property type="term" value="C:membrane"/>
    <property type="evidence" value="ECO:0007669"/>
    <property type="project" value="UniProtKB-SubCell"/>
</dbReference>
<protein>
    <recommendedName>
        <fullName evidence="10">Major facilitator superfamily (MFS) profile domain-containing protein</fullName>
    </recommendedName>
</protein>
<evidence type="ECO:0000256" key="2">
    <source>
        <dbReference type="ARBA" id="ARBA00010992"/>
    </source>
</evidence>
<dbReference type="AlphaFoldDB" id="A0A1E4SXL7"/>
<feature type="transmembrane region" description="Helical" evidence="9">
    <location>
        <begin position="20"/>
        <end position="37"/>
    </location>
</feature>
<dbReference type="InterPro" id="IPR005828">
    <property type="entry name" value="MFS_sugar_transport-like"/>
</dbReference>